<dbReference type="AlphaFoldDB" id="A0ABD3U471"/>
<dbReference type="InterPro" id="IPR055260">
    <property type="entry name" value="Ndc80_CH"/>
</dbReference>
<keyword evidence="7 8" id="KW-0137">Centromere</keyword>
<protein>
    <recommendedName>
        <fullName evidence="8">Kinetochore protein NDC80</fullName>
    </recommendedName>
</protein>
<evidence type="ECO:0000256" key="3">
    <source>
        <dbReference type="ARBA" id="ARBA00022618"/>
    </source>
</evidence>
<reference evidence="12 13" key="1">
    <citation type="submission" date="2024-12" db="EMBL/GenBank/DDBJ databases">
        <title>The unique morphological basis and parallel evolutionary history of personate flowers in Penstemon.</title>
        <authorList>
            <person name="Depatie T.H."/>
            <person name="Wessinger C.A."/>
        </authorList>
    </citation>
    <scope>NUCLEOTIDE SEQUENCE [LARGE SCALE GENOMIC DNA]</scope>
    <source>
        <strain evidence="12">WTNN_2</strain>
        <tissue evidence="12">Leaf</tissue>
    </source>
</reference>
<keyword evidence="6 8" id="KW-0131">Cell cycle</keyword>
<keyword evidence="5 9" id="KW-0175">Coiled coil</keyword>
<keyword evidence="2 8" id="KW-0158">Chromosome</keyword>
<dbReference type="GO" id="GO:0051301">
    <property type="term" value="P:cell division"/>
    <property type="evidence" value="ECO:0007669"/>
    <property type="project" value="UniProtKB-UniRule"/>
</dbReference>
<feature type="domain" description="Kinetochore protein Ndc80 CH" evidence="11">
    <location>
        <begin position="36"/>
        <end position="161"/>
    </location>
</feature>
<keyword evidence="3 8" id="KW-0132">Cell division</keyword>
<dbReference type="GO" id="GO:0051315">
    <property type="term" value="P:attachment of mitotic spindle microtubules to kinetochore"/>
    <property type="evidence" value="ECO:0007669"/>
    <property type="project" value="UniProtKB-UniRule"/>
</dbReference>
<dbReference type="Gene3D" id="1.10.418.30">
    <property type="entry name" value="Ncd80 complex, Ncd80 subunit"/>
    <property type="match status" value="1"/>
</dbReference>
<feature type="compositionally biased region" description="Polar residues" evidence="10">
    <location>
        <begin position="42"/>
        <end position="57"/>
    </location>
</feature>
<evidence type="ECO:0000256" key="8">
    <source>
        <dbReference type="RuleBase" id="RU368072"/>
    </source>
</evidence>
<evidence type="ECO:0000259" key="11">
    <source>
        <dbReference type="Pfam" id="PF03801"/>
    </source>
</evidence>
<comment type="subcellular location">
    <subcellularLocation>
        <location evidence="8">Chromosome</location>
        <location evidence="8">Centromere</location>
        <location evidence="8">Kinetochore</location>
    </subcellularLocation>
    <subcellularLocation>
        <location evidence="8">Nucleus</location>
    </subcellularLocation>
</comment>
<gene>
    <name evidence="12" type="ORF">ACJIZ3_001119</name>
</gene>
<evidence type="ECO:0000313" key="12">
    <source>
        <dbReference type="EMBL" id="KAL3843716.1"/>
    </source>
</evidence>
<evidence type="ECO:0000256" key="7">
    <source>
        <dbReference type="ARBA" id="ARBA00023328"/>
    </source>
</evidence>
<evidence type="ECO:0000313" key="13">
    <source>
        <dbReference type="Proteomes" id="UP001634393"/>
    </source>
</evidence>
<comment type="caution">
    <text evidence="12">The sequence shown here is derived from an EMBL/GenBank/DDBJ whole genome shotgun (WGS) entry which is preliminary data.</text>
</comment>
<evidence type="ECO:0000256" key="10">
    <source>
        <dbReference type="SAM" id="MobiDB-lite"/>
    </source>
</evidence>
<dbReference type="InterPro" id="IPR055307">
    <property type="entry name" value="NDC80_plants"/>
</dbReference>
<comment type="subunit">
    <text evidence="8">Component of the NDC80 complex.</text>
</comment>
<dbReference type="GO" id="GO:0005634">
    <property type="term" value="C:nucleus"/>
    <property type="evidence" value="ECO:0007669"/>
    <property type="project" value="UniProtKB-SubCell"/>
</dbReference>
<evidence type="ECO:0000256" key="9">
    <source>
        <dbReference type="SAM" id="Coils"/>
    </source>
</evidence>
<feature type="coiled-coil region" evidence="9">
    <location>
        <begin position="209"/>
        <end position="340"/>
    </location>
</feature>
<dbReference type="EMBL" id="JBJXBP010000002">
    <property type="protein sequence ID" value="KAL3843716.1"/>
    <property type="molecule type" value="Genomic_DNA"/>
</dbReference>
<keyword evidence="13" id="KW-1185">Reference proteome</keyword>
<feature type="compositionally biased region" description="Basic and acidic residues" evidence="10">
    <location>
        <begin position="1"/>
        <end position="19"/>
    </location>
</feature>
<dbReference type="PANTHER" id="PTHR46681">
    <property type="entry name" value="KINETOCHORE PROTEIN NDC80 HOMOLOG"/>
    <property type="match status" value="1"/>
</dbReference>
<dbReference type="Pfam" id="PF03801">
    <property type="entry name" value="Ndc80_HEC"/>
    <property type="match status" value="1"/>
</dbReference>
<evidence type="ECO:0000256" key="5">
    <source>
        <dbReference type="ARBA" id="ARBA00023054"/>
    </source>
</evidence>
<keyword evidence="8" id="KW-0995">Kinetochore</keyword>
<organism evidence="12 13">
    <name type="scientific">Penstemon smallii</name>
    <dbReference type="NCBI Taxonomy" id="265156"/>
    <lineage>
        <taxon>Eukaryota</taxon>
        <taxon>Viridiplantae</taxon>
        <taxon>Streptophyta</taxon>
        <taxon>Embryophyta</taxon>
        <taxon>Tracheophyta</taxon>
        <taxon>Spermatophyta</taxon>
        <taxon>Magnoliopsida</taxon>
        <taxon>eudicotyledons</taxon>
        <taxon>Gunneridae</taxon>
        <taxon>Pentapetalae</taxon>
        <taxon>asterids</taxon>
        <taxon>lamiids</taxon>
        <taxon>Lamiales</taxon>
        <taxon>Plantaginaceae</taxon>
        <taxon>Cheloneae</taxon>
        <taxon>Penstemon</taxon>
    </lineage>
</organism>
<sequence length="568" mass="64828">MRKNVRRPERESVAPDRRPPPPTPTNFQFSTPVPGRRDSDASFCSSRPSIASSGLPNPTDRSYQISALRTINSYLASVSFPISLKHPLPSAKDITETLKFLVQRLGFTAVKLEDDIGYVLKSPKYPLKWTKSLLRAPGTPHSWPHLLAAIHWIVQILKYKEYAANTYSSFEEDQGLMNTIKSYEYFISGEDEAMGEVDGECKRMMTEWMDEREEEVNGLELHVNELEGKLEGLKSGPSRKDVLEQNKADLEQDMAKLHVLIERLDGNLEDMKRKLEEKERALEEKVEHKKKICEENDELKRRIEEQVINLRDAERMKRELQAVERDIEESEAARNAREEKVWEIDSEIGHKFKELEQFVMDYNQYIRRLKLGTGFQFQLDAMGSTPAEVLGLDLKSVLKPALASYAEDIKRSSMEKLQELISIRQQSGEIADKLEEKQNLIVALQSDRDGVQAQLNLMSKGAHEYASKCAQEANKMAKEVEMEAQKMLIVEKEAAEFLQTSEAQLQETIVQTEEEVKLCGQELFGLINSVSAYKEYVGSKVARMKSDLIETAGAIVDMYKEFRPPGTL</sequence>
<dbReference type="InterPro" id="IPR038273">
    <property type="entry name" value="Ndc80_sf"/>
</dbReference>
<evidence type="ECO:0000256" key="1">
    <source>
        <dbReference type="ARBA" id="ARBA00007050"/>
    </source>
</evidence>
<comment type="similarity">
    <text evidence="1 8">Belongs to the NDC80/HEC1 family.</text>
</comment>
<dbReference type="GO" id="GO:0031262">
    <property type="term" value="C:Ndc80 complex"/>
    <property type="evidence" value="ECO:0007669"/>
    <property type="project" value="UniProtKB-UniRule"/>
</dbReference>
<feature type="region of interest" description="Disordered" evidence="10">
    <location>
        <begin position="1"/>
        <end position="57"/>
    </location>
</feature>
<evidence type="ECO:0000256" key="2">
    <source>
        <dbReference type="ARBA" id="ARBA00022454"/>
    </source>
</evidence>
<name>A0ABD3U471_9LAMI</name>
<proteinExistence type="inferred from homology"/>
<evidence type="ECO:0000256" key="4">
    <source>
        <dbReference type="ARBA" id="ARBA00022776"/>
    </source>
</evidence>
<comment type="function">
    <text evidence="8">Acts as a component of the essential kinetochore-associated NDC80 complex, which is required for chromosome segregation and spindle checkpoint activity.</text>
</comment>
<keyword evidence="8" id="KW-0539">Nucleus</keyword>
<dbReference type="Proteomes" id="UP001634393">
    <property type="component" value="Unassembled WGS sequence"/>
</dbReference>
<keyword evidence="4 8" id="KW-0498">Mitosis</keyword>
<evidence type="ECO:0000256" key="6">
    <source>
        <dbReference type="ARBA" id="ARBA00023306"/>
    </source>
</evidence>
<dbReference type="PANTHER" id="PTHR46681:SF1">
    <property type="entry name" value="KINETOCHORE PROTEIN NDC80 HOMOLOG"/>
    <property type="match status" value="1"/>
</dbReference>
<accession>A0ABD3U471</accession>